<dbReference type="PANTHER" id="PTHR21398:SF22">
    <property type="entry name" value="IP12060P-RELATED"/>
    <property type="match status" value="1"/>
</dbReference>
<dbReference type="Proteomes" id="UP000091820">
    <property type="component" value="Unassembled WGS sequence"/>
</dbReference>
<reference evidence="1" key="2">
    <citation type="submission" date="2020-05" db="UniProtKB">
        <authorList>
            <consortium name="EnsemblMetazoa"/>
        </authorList>
    </citation>
    <scope>IDENTIFICATION</scope>
    <source>
        <strain evidence="1">IAEA</strain>
    </source>
</reference>
<evidence type="ECO:0000313" key="2">
    <source>
        <dbReference type="Proteomes" id="UP000091820"/>
    </source>
</evidence>
<dbReference type="PANTHER" id="PTHR21398">
    <property type="entry name" value="AGAP007094-PA"/>
    <property type="match status" value="1"/>
</dbReference>
<dbReference type="SMART" id="SM00718">
    <property type="entry name" value="DM4_12"/>
    <property type="match status" value="1"/>
</dbReference>
<sequence>MLLKSTKGSVFFTKHGSFGVRILNFSKFINPRNNIDRVSSPSFKYLAAVAMPLDLPNRNVYMAFNFEANYGLPSNDSYNEWIDRWNLNEESLGIGNNVTAIDGRQMVKSKRTARRPLCYGRHSFYQAFISYLNYLRMNGTACLLKTICEIAASSLDENNGVLGNIFKILFMPTTSTPENLPFSLPSLTRQDLYQAECRGSKSKTQTEAITDHRVDRTEDCLDYMHWCPHQIVDMISTWY</sequence>
<dbReference type="Pfam" id="PF07841">
    <property type="entry name" value="DM4_12"/>
    <property type="match status" value="1"/>
</dbReference>
<keyword evidence="2" id="KW-1185">Reference proteome</keyword>
<dbReference type="InterPro" id="IPR006631">
    <property type="entry name" value="DM4_12"/>
</dbReference>
<name>A0A1A9WGQ4_9MUSC</name>
<organism evidence="1 2">
    <name type="scientific">Glossina brevipalpis</name>
    <dbReference type="NCBI Taxonomy" id="37001"/>
    <lineage>
        <taxon>Eukaryota</taxon>
        <taxon>Metazoa</taxon>
        <taxon>Ecdysozoa</taxon>
        <taxon>Arthropoda</taxon>
        <taxon>Hexapoda</taxon>
        <taxon>Insecta</taxon>
        <taxon>Pterygota</taxon>
        <taxon>Neoptera</taxon>
        <taxon>Endopterygota</taxon>
        <taxon>Diptera</taxon>
        <taxon>Brachycera</taxon>
        <taxon>Muscomorpha</taxon>
        <taxon>Hippoboscoidea</taxon>
        <taxon>Glossinidae</taxon>
        <taxon>Glossina</taxon>
    </lineage>
</organism>
<protein>
    <submittedName>
        <fullName evidence="1">Uncharacterized protein</fullName>
    </submittedName>
</protein>
<evidence type="ECO:0000313" key="1">
    <source>
        <dbReference type="EnsemblMetazoa" id="GBRI019063-PA"/>
    </source>
</evidence>
<reference evidence="2" key="1">
    <citation type="submission" date="2014-03" db="EMBL/GenBank/DDBJ databases">
        <authorList>
            <person name="Aksoy S."/>
            <person name="Warren W."/>
            <person name="Wilson R.K."/>
        </authorList>
    </citation>
    <scope>NUCLEOTIDE SEQUENCE [LARGE SCALE GENOMIC DNA]</scope>
    <source>
        <strain evidence="2">IAEA</strain>
    </source>
</reference>
<dbReference type="AlphaFoldDB" id="A0A1A9WGQ4"/>
<proteinExistence type="predicted"/>
<dbReference type="EnsemblMetazoa" id="GBRI019063-RA">
    <property type="protein sequence ID" value="GBRI019063-PA"/>
    <property type="gene ID" value="GBRI019063"/>
</dbReference>
<dbReference type="VEuPathDB" id="VectorBase:GBRI019063"/>
<accession>A0A1A9WGQ4</accession>